<protein>
    <submittedName>
        <fullName evidence="1">Uncharacterized protein</fullName>
    </submittedName>
</protein>
<keyword evidence="2" id="KW-1185">Reference proteome</keyword>
<sequence length="268" mass="28217">MELPGVALITGAGSGIGAATALAFVQAGCRRLTLADLNSSGLEKTREDIKRHLQSEEAEIVLATGDTTDSVFVDKLVTGIVERFGELNYAVNCAGRLGPWARPTDADLGDHDLTMNVNYRGTYLCNTAEIRAMMKNKATGPEDIPGQRGAIVNIASTLGFNPIPNAPSAAYCASKGAVIALTRANAADYSPEGIRVNCIAPGLVDTPLATRNGDPDAIKGYEPIINMVPMKRWGRPREVADAAVFLCSGRASFVQGHVLVVDGGFTIS</sequence>
<reference evidence="1" key="1">
    <citation type="submission" date="2022-10" db="EMBL/GenBank/DDBJ databases">
        <title>Culturing micro-colonial fungi from biological soil crusts in the Mojave desert and describing Neophaeococcomyces mojavensis, and introducing the new genera and species Taxawa tesnikishii.</title>
        <authorList>
            <person name="Kurbessoian T."/>
            <person name="Stajich J.E."/>
        </authorList>
    </citation>
    <scope>NUCLEOTIDE SEQUENCE</scope>
    <source>
        <strain evidence="1">JES_112</strain>
    </source>
</reference>
<evidence type="ECO:0000313" key="1">
    <source>
        <dbReference type="EMBL" id="KAJ9650610.1"/>
    </source>
</evidence>
<dbReference type="Proteomes" id="UP001172386">
    <property type="component" value="Unassembled WGS sequence"/>
</dbReference>
<name>A0ACC2ZSS2_9EURO</name>
<comment type="caution">
    <text evidence="1">The sequence shown here is derived from an EMBL/GenBank/DDBJ whole genome shotgun (WGS) entry which is preliminary data.</text>
</comment>
<dbReference type="EMBL" id="JAPDRQ010000326">
    <property type="protein sequence ID" value="KAJ9650610.1"/>
    <property type="molecule type" value="Genomic_DNA"/>
</dbReference>
<proteinExistence type="predicted"/>
<accession>A0ACC2ZSS2</accession>
<evidence type="ECO:0000313" key="2">
    <source>
        <dbReference type="Proteomes" id="UP001172386"/>
    </source>
</evidence>
<organism evidence="1 2">
    <name type="scientific">Neophaeococcomyces mojaviensis</name>
    <dbReference type="NCBI Taxonomy" id="3383035"/>
    <lineage>
        <taxon>Eukaryota</taxon>
        <taxon>Fungi</taxon>
        <taxon>Dikarya</taxon>
        <taxon>Ascomycota</taxon>
        <taxon>Pezizomycotina</taxon>
        <taxon>Eurotiomycetes</taxon>
        <taxon>Chaetothyriomycetidae</taxon>
        <taxon>Chaetothyriales</taxon>
        <taxon>Chaetothyriales incertae sedis</taxon>
        <taxon>Neophaeococcomyces</taxon>
    </lineage>
</organism>
<gene>
    <name evidence="1" type="ORF">H2198_010082</name>
</gene>